<gene>
    <name evidence="2" type="ORF">PS928_03652</name>
</gene>
<organism evidence="2 3">
    <name type="scientific">Pseudomonas fluorescens</name>
    <dbReference type="NCBI Taxonomy" id="294"/>
    <lineage>
        <taxon>Bacteria</taxon>
        <taxon>Pseudomonadati</taxon>
        <taxon>Pseudomonadota</taxon>
        <taxon>Gammaproteobacteria</taxon>
        <taxon>Pseudomonadales</taxon>
        <taxon>Pseudomonadaceae</taxon>
        <taxon>Pseudomonas</taxon>
    </lineage>
</organism>
<dbReference type="RefSeq" id="WP_263597817.1">
    <property type="nucleotide sequence ID" value="NZ_CABVJF010000014.1"/>
</dbReference>
<proteinExistence type="predicted"/>
<dbReference type="AlphaFoldDB" id="A0A5E7UKV9"/>
<sequence length="42" mass="4709">MDYELHLGDCLEVLRGLPAWSKKRAKEMSGDPPSPIEIQVAQ</sequence>
<dbReference type="EMBL" id="CABVJF010000014">
    <property type="protein sequence ID" value="VVQ10736.1"/>
    <property type="molecule type" value="Genomic_DNA"/>
</dbReference>
<evidence type="ECO:0000313" key="3">
    <source>
        <dbReference type="Proteomes" id="UP000381378"/>
    </source>
</evidence>
<accession>A0A5E7UKV9</accession>
<evidence type="ECO:0000313" key="2">
    <source>
        <dbReference type="EMBL" id="VVQ10736.1"/>
    </source>
</evidence>
<evidence type="ECO:0000256" key="1">
    <source>
        <dbReference type="SAM" id="MobiDB-lite"/>
    </source>
</evidence>
<feature type="region of interest" description="Disordered" evidence="1">
    <location>
        <begin position="23"/>
        <end position="42"/>
    </location>
</feature>
<name>A0A5E7UKV9_PSEFL</name>
<reference evidence="2 3" key="1">
    <citation type="submission" date="2019-09" db="EMBL/GenBank/DDBJ databases">
        <authorList>
            <person name="Chandra G."/>
            <person name="Truman W A."/>
        </authorList>
    </citation>
    <scope>NUCLEOTIDE SEQUENCE [LARGE SCALE GENOMIC DNA]</scope>
    <source>
        <strain evidence="2">PS928</strain>
    </source>
</reference>
<protein>
    <submittedName>
        <fullName evidence="2">Uncharacterized protein</fullName>
    </submittedName>
</protein>
<dbReference type="Proteomes" id="UP000381378">
    <property type="component" value="Unassembled WGS sequence"/>
</dbReference>